<dbReference type="NCBIfam" id="TIGR00486">
    <property type="entry name" value="YbgI_SA1388"/>
    <property type="match status" value="1"/>
</dbReference>
<dbReference type="PANTHER" id="PTHR13799:SF14">
    <property type="entry name" value="GTP CYCLOHYDROLASE 1 TYPE 2 HOMOLOG"/>
    <property type="match status" value="1"/>
</dbReference>
<evidence type="ECO:0000256" key="2">
    <source>
        <dbReference type="ARBA" id="ARBA00022112"/>
    </source>
</evidence>
<organism evidence="5 6">
    <name type="scientific">Lamprobacter modestohalophilus</name>
    <dbReference type="NCBI Taxonomy" id="1064514"/>
    <lineage>
        <taxon>Bacteria</taxon>
        <taxon>Pseudomonadati</taxon>
        <taxon>Pseudomonadota</taxon>
        <taxon>Gammaproteobacteria</taxon>
        <taxon>Chromatiales</taxon>
        <taxon>Chromatiaceae</taxon>
        <taxon>Lamprobacter</taxon>
    </lineage>
</organism>
<dbReference type="AlphaFoldDB" id="A0A9X0W8N7"/>
<dbReference type="GO" id="GO:0005737">
    <property type="term" value="C:cytoplasm"/>
    <property type="evidence" value="ECO:0007669"/>
    <property type="project" value="TreeGrafter"/>
</dbReference>
<feature type="binding site" evidence="4">
    <location>
        <position position="102"/>
    </location>
    <ligand>
        <name>a divalent metal cation</name>
        <dbReference type="ChEBI" id="CHEBI:60240"/>
        <label>1</label>
    </ligand>
</feature>
<name>A0A9X0W8N7_9GAMM</name>
<accession>A0A9X0W8N7</accession>
<feature type="binding site" evidence="4">
    <location>
        <position position="65"/>
    </location>
    <ligand>
        <name>a divalent metal cation</name>
        <dbReference type="ChEBI" id="CHEBI:60240"/>
        <label>1</label>
    </ligand>
</feature>
<evidence type="ECO:0000256" key="1">
    <source>
        <dbReference type="ARBA" id="ARBA00006964"/>
    </source>
</evidence>
<evidence type="ECO:0000256" key="4">
    <source>
        <dbReference type="PIRSR" id="PIRSR602678-1"/>
    </source>
</evidence>
<keyword evidence="6" id="KW-1185">Reference proteome</keyword>
<protein>
    <recommendedName>
        <fullName evidence="2">GTP cyclohydrolase 1 type 2 homolog</fullName>
    </recommendedName>
</protein>
<dbReference type="Pfam" id="PF01784">
    <property type="entry name" value="DUF34_NIF3"/>
    <property type="match status" value="1"/>
</dbReference>
<gene>
    <name evidence="5" type="ORF">CKO42_10210</name>
</gene>
<dbReference type="PANTHER" id="PTHR13799">
    <property type="entry name" value="NGG1 INTERACTING FACTOR 3"/>
    <property type="match status" value="1"/>
</dbReference>
<dbReference type="SUPFAM" id="SSF102705">
    <property type="entry name" value="NIF3 (NGG1p interacting factor 3)-like"/>
    <property type="match status" value="1"/>
</dbReference>
<keyword evidence="3 4" id="KW-0479">Metal-binding</keyword>
<evidence type="ECO:0000313" key="5">
    <source>
        <dbReference type="EMBL" id="MBK1618800.1"/>
    </source>
</evidence>
<comment type="caution">
    <text evidence="5">The sequence shown here is derived from an EMBL/GenBank/DDBJ whole genome shotgun (WGS) entry which is preliminary data.</text>
</comment>
<dbReference type="InterPro" id="IPR002678">
    <property type="entry name" value="DUF34/NIF3"/>
</dbReference>
<reference evidence="5 6" key="1">
    <citation type="journal article" date="2020" name="Microorganisms">
        <title>Osmotic Adaptation and Compatible Solute Biosynthesis of Phototrophic Bacteria as Revealed from Genome Analyses.</title>
        <authorList>
            <person name="Imhoff J.F."/>
            <person name="Rahn T."/>
            <person name="Kunzel S."/>
            <person name="Keller A."/>
            <person name="Neulinger S.C."/>
        </authorList>
    </citation>
    <scope>NUCLEOTIDE SEQUENCE [LARGE SCALE GENOMIC DNA]</scope>
    <source>
        <strain evidence="5 6">DSM 25653</strain>
    </source>
</reference>
<dbReference type="Gene3D" id="3.40.1390.30">
    <property type="entry name" value="NIF3 (NGG1p interacting factor 3)-like"/>
    <property type="match status" value="2"/>
</dbReference>
<sequence length="250" mass="26916">MTPAVDIADYCNLLLGVERFSDYCPNGLQVEGGRQIRRLLTGVTACRRLIDAAVEADADALLVHHGFFWKGEPAPLTGVKGRRIRTLLRADMSLLAYHLPLDAHPEFGNNRQLGLRLGLLEAAPGSGADDLLWTGVLAEPMTGAGFAERVEQALGREPLHIAVVDRPVHRVAWCTGAAQGAIERAAALGVDCYLSGEVSEQTVHLARELGVDYLAAGHHATERYGVQALGAEIAATFGIEHRFVEIDNPV</sequence>
<dbReference type="EMBL" id="NRRY01000014">
    <property type="protein sequence ID" value="MBK1618800.1"/>
    <property type="molecule type" value="Genomic_DNA"/>
</dbReference>
<dbReference type="RefSeq" id="WP_200243182.1">
    <property type="nucleotide sequence ID" value="NZ_NRRY01000014.1"/>
</dbReference>
<dbReference type="FunFam" id="3.40.1390.30:FF:000002">
    <property type="entry name" value="Nif3-like dinuclear metal center protein"/>
    <property type="match status" value="1"/>
</dbReference>
<dbReference type="GO" id="GO:0046872">
    <property type="term" value="F:metal ion binding"/>
    <property type="evidence" value="ECO:0007669"/>
    <property type="project" value="UniProtKB-KW"/>
</dbReference>
<comment type="similarity">
    <text evidence="1">Belongs to the GTP cyclohydrolase I type 2/NIF3 family.</text>
</comment>
<feature type="binding site" evidence="4">
    <location>
        <position position="222"/>
    </location>
    <ligand>
        <name>a divalent metal cation</name>
        <dbReference type="ChEBI" id="CHEBI:60240"/>
        <label>1</label>
    </ligand>
</feature>
<dbReference type="Proteomes" id="UP001138768">
    <property type="component" value="Unassembled WGS sequence"/>
</dbReference>
<evidence type="ECO:0000313" key="6">
    <source>
        <dbReference type="Proteomes" id="UP001138768"/>
    </source>
</evidence>
<feature type="binding site" evidence="4">
    <location>
        <position position="218"/>
    </location>
    <ligand>
        <name>a divalent metal cation</name>
        <dbReference type="ChEBI" id="CHEBI:60240"/>
        <label>1</label>
    </ligand>
</feature>
<feature type="binding site" evidence="4">
    <location>
        <position position="64"/>
    </location>
    <ligand>
        <name>a divalent metal cation</name>
        <dbReference type="ChEBI" id="CHEBI:60240"/>
        <label>2</label>
    </ligand>
</feature>
<dbReference type="InterPro" id="IPR036069">
    <property type="entry name" value="DUF34/NIF3_sf"/>
</dbReference>
<evidence type="ECO:0000256" key="3">
    <source>
        <dbReference type="ARBA" id="ARBA00022723"/>
    </source>
</evidence>
<proteinExistence type="inferred from homology"/>